<dbReference type="STRING" id="582515.KR51_00004690"/>
<evidence type="ECO:0000313" key="2">
    <source>
        <dbReference type="Proteomes" id="UP000016960"/>
    </source>
</evidence>
<dbReference type="AlphaFoldDB" id="U5DT39"/>
<evidence type="ECO:0000313" key="1">
    <source>
        <dbReference type="EMBL" id="ERN42850.1"/>
    </source>
</evidence>
<gene>
    <name evidence="1" type="ORF">KR51_00004690</name>
</gene>
<comment type="caution">
    <text evidence="1">The sequence shown here is derived from an EMBL/GenBank/DDBJ whole genome shotgun (WGS) entry which is preliminary data.</text>
</comment>
<dbReference type="Gene3D" id="3.10.450.50">
    <property type="match status" value="1"/>
</dbReference>
<protein>
    <recommendedName>
        <fullName evidence="3">SnoaL-like domain-containing protein</fullName>
    </recommendedName>
</protein>
<dbReference type="InParanoid" id="U5DT39"/>
<reference evidence="1 2" key="1">
    <citation type="submission" date="2013-05" db="EMBL/GenBank/DDBJ databases">
        <title>Draft genome sequence of Rubidibacter lacunae KORDI 51-2.</title>
        <authorList>
            <person name="Choi D.H."/>
            <person name="Noh J.H."/>
            <person name="Kwon K.-K."/>
            <person name="Lee J.-H."/>
            <person name="Ryu J.-Y."/>
        </authorList>
    </citation>
    <scope>NUCLEOTIDE SEQUENCE [LARGE SCALE GENOMIC DNA]</scope>
    <source>
        <strain evidence="1 2">KORDI 51-2</strain>
    </source>
</reference>
<organism evidence="1 2">
    <name type="scientific">Rubidibacter lacunae KORDI 51-2</name>
    <dbReference type="NCBI Taxonomy" id="582515"/>
    <lineage>
        <taxon>Bacteria</taxon>
        <taxon>Bacillati</taxon>
        <taxon>Cyanobacteriota</taxon>
        <taxon>Cyanophyceae</taxon>
        <taxon>Oscillatoriophycideae</taxon>
        <taxon>Chroococcales</taxon>
        <taxon>Aphanothecaceae</taxon>
        <taxon>Rubidibacter</taxon>
    </lineage>
</organism>
<dbReference type="Proteomes" id="UP000016960">
    <property type="component" value="Unassembled WGS sequence"/>
</dbReference>
<accession>U5DT39</accession>
<dbReference type="eggNOG" id="ENOG5032URQ">
    <property type="taxonomic scope" value="Bacteria"/>
</dbReference>
<dbReference type="RefSeq" id="WP_022604324.1">
    <property type="nucleotide sequence ID" value="NZ_ASSJ01000006.1"/>
</dbReference>
<dbReference type="OrthoDB" id="1254615at2"/>
<name>U5DT39_9CHRO</name>
<evidence type="ECO:0008006" key="3">
    <source>
        <dbReference type="Google" id="ProtNLM"/>
    </source>
</evidence>
<dbReference type="InterPro" id="IPR032710">
    <property type="entry name" value="NTF2-like_dom_sf"/>
</dbReference>
<keyword evidence="2" id="KW-1185">Reference proteome</keyword>
<sequence>MVMTELAPLTQTEVRTFVTEWFRGLNDHQPLETVLSRLLPNSLVKYPEAELRGHDAFADWYRNTVLACYFDQTHEVQAIEIKLSPDGSQADLQLVVHWEAKTWESPAAFSTWLGYYSTHLWVVKRSPQTFKPAIESHIVHLITPMEGSAGISGANT</sequence>
<dbReference type="EMBL" id="ASSJ01000006">
    <property type="protein sequence ID" value="ERN42850.1"/>
    <property type="molecule type" value="Genomic_DNA"/>
</dbReference>
<proteinExistence type="predicted"/>
<dbReference type="SUPFAM" id="SSF54427">
    <property type="entry name" value="NTF2-like"/>
    <property type="match status" value="1"/>
</dbReference>